<organism evidence="2 3">
    <name type="scientific">Natronorubrum bangense JCM 10635</name>
    <dbReference type="NCBI Taxonomy" id="1227500"/>
    <lineage>
        <taxon>Archaea</taxon>
        <taxon>Methanobacteriati</taxon>
        <taxon>Methanobacteriota</taxon>
        <taxon>Stenosarchaea group</taxon>
        <taxon>Halobacteria</taxon>
        <taxon>Halobacteriales</taxon>
        <taxon>Natrialbaceae</taxon>
        <taxon>Natronorubrum</taxon>
    </lineage>
</organism>
<evidence type="ECO:0000313" key="3">
    <source>
        <dbReference type="Proteomes" id="UP000011690"/>
    </source>
</evidence>
<keyword evidence="3" id="KW-1185">Reference proteome</keyword>
<dbReference type="EMBL" id="AOHY01000009">
    <property type="protein sequence ID" value="ELY51077.1"/>
    <property type="molecule type" value="Genomic_DNA"/>
</dbReference>
<protein>
    <recommendedName>
        <fullName evidence="1">DUF7344 domain-containing protein</fullName>
    </recommendedName>
</protein>
<comment type="caution">
    <text evidence="2">The sequence shown here is derived from an EMBL/GenBank/DDBJ whole genome shotgun (WGS) entry which is preliminary data.</text>
</comment>
<sequence length="116" mass="13394">MGDPERLSADTLYDLLSHHRRRTILELLLTHERKLTLSDLTNEIAVREYDDEITEIPGDKIVDIHISLYHVHIPKLAETKIIEYDQSRGVIGPTEDLQKLESQLPPPIIEWDTSSE</sequence>
<dbReference type="AlphaFoldDB" id="L9WNX5"/>
<dbReference type="OrthoDB" id="247722at2157"/>
<dbReference type="InterPro" id="IPR036388">
    <property type="entry name" value="WH-like_DNA-bd_sf"/>
</dbReference>
<accession>L9WNX5</accession>
<reference evidence="2 3" key="1">
    <citation type="journal article" date="2014" name="PLoS Genet.">
        <title>Phylogenetically driven sequencing of extremely halophilic archaea reveals strategies for static and dynamic osmo-response.</title>
        <authorList>
            <person name="Becker E.A."/>
            <person name="Seitzer P.M."/>
            <person name="Tritt A."/>
            <person name="Larsen D."/>
            <person name="Krusor M."/>
            <person name="Yao A.I."/>
            <person name="Wu D."/>
            <person name="Madern D."/>
            <person name="Eisen J.A."/>
            <person name="Darling A.E."/>
            <person name="Facciotti M.T."/>
        </authorList>
    </citation>
    <scope>NUCLEOTIDE SEQUENCE [LARGE SCALE GENOMIC DNA]</scope>
    <source>
        <strain evidence="2 3">JCM 10635</strain>
    </source>
</reference>
<name>L9WNX5_9EURY</name>
<feature type="domain" description="DUF7344" evidence="1">
    <location>
        <begin position="13"/>
        <end position="91"/>
    </location>
</feature>
<evidence type="ECO:0000259" key="1">
    <source>
        <dbReference type="Pfam" id="PF24035"/>
    </source>
</evidence>
<proteinExistence type="predicted"/>
<gene>
    <name evidence="2" type="ORF">C494_04361</name>
</gene>
<dbReference type="Pfam" id="PF24035">
    <property type="entry name" value="DUF7344"/>
    <property type="match status" value="1"/>
</dbReference>
<dbReference type="InterPro" id="IPR055768">
    <property type="entry name" value="DUF7344"/>
</dbReference>
<dbReference type="RefSeq" id="WP_006065066.1">
    <property type="nucleotide sequence ID" value="NZ_AOHY01000009.1"/>
</dbReference>
<dbReference type="eggNOG" id="arCOG03828">
    <property type="taxonomic scope" value="Archaea"/>
</dbReference>
<dbReference type="Proteomes" id="UP000011690">
    <property type="component" value="Unassembled WGS sequence"/>
</dbReference>
<dbReference type="Gene3D" id="1.10.10.10">
    <property type="entry name" value="Winged helix-like DNA-binding domain superfamily/Winged helix DNA-binding domain"/>
    <property type="match status" value="1"/>
</dbReference>
<evidence type="ECO:0000313" key="2">
    <source>
        <dbReference type="EMBL" id="ELY51077.1"/>
    </source>
</evidence>